<sequence>MRWEIKKVYLCKIIIFFYTGTSLCIDITVPKSPVIVKHGTNAVLTCNYRSSIAIGDLFNIDWSFRSKGKGPAARNIIIAYYAGGKIYKFGSQADKIKFLQDPPTSGVASIEIDSAQPSDTGIYLCEVTNTPDVSGGAPGYINLTVLVPPSVPQCKVNGYTYIGNDVQLTCSSSEGTPAPTYTWTWDLSGTNKLLPPGAVEQADKNSGSLLLKNLSQEFTGKYNCLAANDLGEAKCTVSITPTFSGVMAGVVVGALIGCLLFLALVGGILFYIFYYRKKHPKAPNVGNEIRQDAAAPGISLHKNSSAEDQPLHTPVERQHSSSTVNSKFNILV</sequence>
<reference evidence="4" key="2">
    <citation type="submission" date="2025-08" db="UniProtKB">
        <authorList>
            <consortium name="Ensembl"/>
        </authorList>
    </citation>
    <scope>IDENTIFICATION</scope>
</reference>
<organism evidence="4 5">
    <name type="scientific">Latimeria chalumnae</name>
    <name type="common">Coelacanth</name>
    <dbReference type="NCBI Taxonomy" id="7897"/>
    <lineage>
        <taxon>Eukaryota</taxon>
        <taxon>Metazoa</taxon>
        <taxon>Chordata</taxon>
        <taxon>Craniata</taxon>
        <taxon>Vertebrata</taxon>
        <taxon>Euteleostomi</taxon>
        <taxon>Coelacanthiformes</taxon>
        <taxon>Coelacanthidae</taxon>
        <taxon>Latimeria</taxon>
    </lineage>
</organism>
<dbReference type="OMA" id="CLIKFQK"/>
<feature type="domain" description="Ig-like" evidence="3">
    <location>
        <begin position="149"/>
        <end position="240"/>
    </location>
</feature>
<feature type="transmembrane region" description="Helical" evidence="2">
    <location>
        <begin position="246"/>
        <end position="274"/>
    </location>
</feature>
<dbReference type="EMBL" id="AFYH01031985">
    <property type="status" value="NOT_ANNOTATED_CDS"/>
    <property type="molecule type" value="Genomic_DNA"/>
</dbReference>
<dbReference type="PANTHER" id="PTHR45046:SF1">
    <property type="entry name" value="V-SET AND IMMUNOGLOBULIN DOMAIN-CONTAINING PROTEIN 2"/>
    <property type="match status" value="1"/>
</dbReference>
<dbReference type="InterPro" id="IPR013783">
    <property type="entry name" value="Ig-like_fold"/>
</dbReference>
<keyword evidence="2" id="KW-0812">Transmembrane</keyword>
<dbReference type="InterPro" id="IPR036179">
    <property type="entry name" value="Ig-like_dom_sf"/>
</dbReference>
<dbReference type="STRING" id="7897.ENSLACP00000008111"/>
<proteinExistence type="predicted"/>
<protein>
    <submittedName>
        <fullName evidence="4">V-set and immunoglobulin domain containing 2</fullName>
    </submittedName>
</protein>
<feature type="domain" description="Ig-like" evidence="3">
    <location>
        <begin position="25"/>
        <end position="144"/>
    </location>
</feature>
<reference evidence="4" key="3">
    <citation type="submission" date="2025-09" db="UniProtKB">
        <authorList>
            <consortium name="Ensembl"/>
        </authorList>
    </citation>
    <scope>IDENTIFICATION</scope>
</reference>
<keyword evidence="2" id="KW-0472">Membrane</keyword>
<feature type="region of interest" description="Disordered" evidence="1">
    <location>
        <begin position="303"/>
        <end position="325"/>
    </location>
</feature>
<dbReference type="PANTHER" id="PTHR45046">
    <property type="entry name" value="V-SET AND IMMUNOGLOBULIN DOMAIN-CONTAINING PROTEIN 2"/>
    <property type="match status" value="1"/>
</dbReference>
<accession>H3AEP0</accession>
<dbReference type="SUPFAM" id="SSF48726">
    <property type="entry name" value="Immunoglobulin"/>
    <property type="match status" value="2"/>
</dbReference>
<dbReference type="EMBL" id="AFYH01031987">
    <property type="status" value="NOT_ANNOTATED_CDS"/>
    <property type="molecule type" value="Genomic_DNA"/>
</dbReference>
<gene>
    <name evidence="4" type="primary">VSIG2</name>
</gene>
<evidence type="ECO:0000313" key="5">
    <source>
        <dbReference type="Proteomes" id="UP000008672"/>
    </source>
</evidence>
<dbReference type="GeneTree" id="ENSGT00940000161544"/>
<dbReference type="AlphaFoldDB" id="H3AEP0"/>
<evidence type="ECO:0000259" key="3">
    <source>
        <dbReference type="PROSITE" id="PS50835"/>
    </source>
</evidence>
<evidence type="ECO:0000313" key="4">
    <source>
        <dbReference type="Ensembl" id="ENSLACP00000008111.1"/>
    </source>
</evidence>
<dbReference type="Pfam" id="PF13927">
    <property type="entry name" value="Ig_3"/>
    <property type="match status" value="1"/>
</dbReference>
<dbReference type="InterPro" id="IPR042475">
    <property type="entry name" value="VSIG2"/>
</dbReference>
<dbReference type="InterPro" id="IPR013106">
    <property type="entry name" value="Ig_V-set"/>
</dbReference>
<dbReference type="EMBL" id="AFYH01031986">
    <property type="status" value="NOT_ANNOTATED_CDS"/>
    <property type="molecule type" value="Genomic_DNA"/>
</dbReference>
<dbReference type="Proteomes" id="UP000008672">
    <property type="component" value="Unassembled WGS sequence"/>
</dbReference>
<dbReference type="FunCoup" id="H3AEP0">
    <property type="interactions" value="231"/>
</dbReference>
<dbReference type="InterPro" id="IPR007110">
    <property type="entry name" value="Ig-like_dom"/>
</dbReference>
<dbReference type="eggNOG" id="ENOG502RYI3">
    <property type="taxonomic scope" value="Eukaryota"/>
</dbReference>
<dbReference type="SMART" id="SM00408">
    <property type="entry name" value="IGc2"/>
    <property type="match status" value="2"/>
</dbReference>
<reference evidence="5" key="1">
    <citation type="submission" date="2011-08" db="EMBL/GenBank/DDBJ databases">
        <title>The draft genome of Latimeria chalumnae.</title>
        <authorList>
            <person name="Di Palma F."/>
            <person name="Alfoldi J."/>
            <person name="Johnson J."/>
            <person name="Berlin A."/>
            <person name="Gnerre S."/>
            <person name="Jaffe D."/>
            <person name="MacCallum I."/>
            <person name="Young S."/>
            <person name="Walker B.J."/>
            <person name="Lander E."/>
            <person name="Lindblad-Toh K."/>
        </authorList>
    </citation>
    <scope>NUCLEOTIDE SEQUENCE [LARGE SCALE GENOMIC DNA]</scope>
    <source>
        <strain evidence="5">Wild caught</strain>
    </source>
</reference>
<keyword evidence="2" id="KW-1133">Transmembrane helix</keyword>
<dbReference type="Ensembl" id="ENSLACT00000008177.1">
    <property type="protein sequence ID" value="ENSLACP00000008111.1"/>
    <property type="gene ID" value="ENSLACG00000007181.2"/>
</dbReference>
<evidence type="ECO:0000256" key="1">
    <source>
        <dbReference type="SAM" id="MobiDB-lite"/>
    </source>
</evidence>
<dbReference type="InParanoid" id="H3AEP0"/>
<evidence type="ECO:0000256" key="2">
    <source>
        <dbReference type="SAM" id="Phobius"/>
    </source>
</evidence>
<dbReference type="Gene3D" id="2.60.40.10">
    <property type="entry name" value="Immunoglobulins"/>
    <property type="match status" value="2"/>
</dbReference>
<keyword evidence="5" id="KW-1185">Reference proteome</keyword>
<dbReference type="Pfam" id="PF07686">
    <property type="entry name" value="V-set"/>
    <property type="match status" value="1"/>
</dbReference>
<name>H3AEP0_LATCH</name>
<dbReference type="InterPro" id="IPR003598">
    <property type="entry name" value="Ig_sub2"/>
</dbReference>
<dbReference type="SMART" id="SM00409">
    <property type="entry name" value="IG"/>
    <property type="match status" value="2"/>
</dbReference>
<dbReference type="InterPro" id="IPR003599">
    <property type="entry name" value="Ig_sub"/>
</dbReference>
<dbReference type="PROSITE" id="PS50835">
    <property type="entry name" value="IG_LIKE"/>
    <property type="match status" value="2"/>
</dbReference>